<name>A0AAV7HYT1_COTGL</name>
<dbReference type="AlphaFoldDB" id="A0AAV7HYT1"/>
<keyword evidence="2" id="KW-1185">Reference proteome</keyword>
<protein>
    <submittedName>
        <fullName evidence="1">Uncharacterized protein</fullName>
    </submittedName>
</protein>
<gene>
    <name evidence="1" type="ORF">KQX54_007713</name>
</gene>
<accession>A0AAV7HYT1</accession>
<dbReference type="Proteomes" id="UP000826195">
    <property type="component" value="Unassembled WGS sequence"/>
</dbReference>
<organism evidence="1 2">
    <name type="scientific">Cotesia glomerata</name>
    <name type="common">Lepidopteran parasitic wasp</name>
    <name type="synonym">Apanteles glomeratus</name>
    <dbReference type="NCBI Taxonomy" id="32391"/>
    <lineage>
        <taxon>Eukaryota</taxon>
        <taxon>Metazoa</taxon>
        <taxon>Ecdysozoa</taxon>
        <taxon>Arthropoda</taxon>
        <taxon>Hexapoda</taxon>
        <taxon>Insecta</taxon>
        <taxon>Pterygota</taxon>
        <taxon>Neoptera</taxon>
        <taxon>Endopterygota</taxon>
        <taxon>Hymenoptera</taxon>
        <taxon>Apocrita</taxon>
        <taxon>Ichneumonoidea</taxon>
        <taxon>Braconidae</taxon>
        <taxon>Microgastrinae</taxon>
        <taxon>Cotesia</taxon>
    </lineage>
</organism>
<evidence type="ECO:0000313" key="2">
    <source>
        <dbReference type="Proteomes" id="UP000826195"/>
    </source>
</evidence>
<dbReference type="EMBL" id="JAHXZJ010002609">
    <property type="protein sequence ID" value="KAH0539737.1"/>
    <property type="molecule type" value="Genomic_DNA"/>
</dbReference>
<comment type="caution">
    <text evidence="1">The sequence shown here is derived from an EMBL/GenBank/DDBJ whole genome shotgun (WGS) entry which is preliminary data.</text>
</comment>
<evidence type="ECO:0000313" key="1">
    <source>
        <dbReference type="EMBL" id="KAH0539737.1"/>
    </source>
</evidence>
<reference evidence="1 2" key="1">
    <citation type="journal article" date="2021" name="J. Hered.">
        <title>A chromosome-level genome assembly of the parasitoid wasp, Cotesia glomerata (Hymenoptera: Braconidae).</title>
        <authorList>
            <person name="Pinto B.J."/>
            <person name="Weis J.J."/>
            <person name="Gamble T."/>
            <person name="Ode P.J."/>
            <person name="Paul R."/>
            <person name="Zaspel J.M."/>
        </authorList>
    </citation>
    <scope>NUCLEOTIDE SEQUENCE [LARGE SCALE GENOMIC DNA]</scope>
    <source>
        <strain evidence="1">CgM1</strain>
    </source>
</reference>
<sequence>MVEEIAGRIKVKSIRGKSVMPSWKIQGFSLTPSPGVSVLACLTDADGEGEGEKECSRTTYHDPPVLEQRALHASAFGVNILSTLFYPPFQRRATSSLLSSVLYIPFPSPFLPRAIYRFNLPMYILSFCKRTSLKLPLFLLHPSPDLEQLHFARQIKCVVLLLQLEVRGLCPETLNDLVVLMLGS</sequence>
<proteinExistence type="predicted"/>